<dbReference type="GO" id="GO:0016787">
    <property type="term" value="F:hydrolase activity"/>
    <property type="evidence" value="ECO:0007669"/>
    <property type="project" value="UniProtKB-KW"/>
</dbReference>
<evidence type="ECO:0000313" key="4">
    <source>
        <dbReference type="EMBL" id="GAA1692549.1"/>
    </source>
</evidence>
<dbReference type="CDD" id="cd03424">
    <property type="entry name" value="NUDIX_ADPRase_Nudt5_UGPPase_Nudt14"/>
    <property type="match status" value="1"/>
</dbReference>
<dbReference type="RefSeq" id="WP_163569199.1">
    <property type="nucleotide sequence ID" value="NZ_BAAANY010000019.1"/>
</dbReference>
<dbReference type="Gene3D" id="3.90.79.10">
    <property type="entry name" value="Nucleoside Triphosphate Pyrophosphohydrolase"/>
    <property type="match status" value="1"/>
</dbReference>
<evidence type="ECO:0000313" key="5">
    <source>
        <dbReference type="Proteomes" id="UP001500618"/>
    </source>
</evidence>
<protein>
    <submittedName>
        <fullName evidence="4">NUDIX hydrolase</fullName>
    </submittedName>
</protein>
<proteinExistence type="predicted"/>
<organism evidence="4 5">
    <name type="scientific">Fodinicola feengrottensis</name>
    <dbReference type="NCBI Taxonomy" id="435914"/>
    <lineage>
        <taxon>Bacteria</taxon>
        <taxon>Bacillati</taxon>
        <taxon>Actinomycetota</taxon>
        <taxon>Actinomycetes</taxon>
        <taxon>Mycobacteriales</taxon>
        <taxon>Fodinicola</taxon>
    </lineage>
</organism>
<comment type="caution">
    <text evidence="4">The sequence shown here is derived from an EMBL/GenBank/DDBJ whole genome shotgun (WGS) entry which is preliminary data.</text>
</comment>
<dbReference type="PROSITE" id="PS51462">
    <property type="entry name" value="NUDIX"/>
    <property type="match status" value="1"/>
</dbReference>
<reference evidence="4 5" key="1">
    <citation type="journal article" date="2019" name="Int. J. Syst. Evol. Microbiol.">
        <title>The Global Catalogue of Microorganisms (GCM) 10K type strain sequencing project: providing services to taxonomists for standard genome sequencing and annotation.</title>
        <authorList>
            <consortium name="The Broad Institute Genomics Platform"/>
            <consortium name="The Broad Institute Genome Sequencing Center for Infectious Disease"/>
            <person name="Wu L."/>
            <person name="Ma J."/>
        </authorList>
    </citation>
    <scope>NUCLEOTIDE SEQUENCE [LARGE SCALE GENOMIC DNA]</scope>
    <source>
        <strain evidence="4 5">JCM 14718</strain>
    </source>
</reference>
<keyword evidence="5" id="KW-1185">Reference proteome</keyword>
<dbReference type="SUPFAM" id="SSF55811">
    <property type="entry name" value="Nudix"/>
    <property type="match status" value="1"/>
</dbReference>
<feature type="domain" description="Nudix hydrolase" evidence="3">
    <location>
        <begin position="44"/>
        <end position="172"/>
    </location>
</feature>
<keyword evidence="2 4" id="KW-0378">Hydrolase</keyword>
<evidence type="ECO:0000256" key="1">
    <source>
        <dbReference type="ARBA" id="ARBA00001946"/>
    </source>
</evidence>
<evidence type="ECO:0000256" key="2">
    <source>
        <dbReference type="ARBA" id="ARBA00022801"/>
    </source>
</evidence>
<comment type="cofactor">
    <cofactor evidence="1">
        <name>Mg(2+)</name>
        <dbReference type="ChEBI" id="CHEBI:18420"/>
    </cofactor>
</comment>
<sequence length="187" mass="20878">MGDDESTRWIIHGERVVDDTRKAQLSIASVELPDGVRFEQYVIRAPRAAMMLVLDDEDRALMMRRHRFILDRWVWELPGGYVDPGEDPAETAERECAEETGWRPRSVEPLISFQPMVGTVDSENLLFLGRGADPTGDAVDVNEAQEVGWVPLGELDQRIASGEIVGSASVIGLYKARDVRRSEGAQL</sequence>
<evidence type="ECO:0000259" key="3">
    <source>
        <dbReference type="PROSITE" id="PS51462"/>
    </source>
</evidence>
<gene>
    <name evidence="4" type="ORF">GCM10009765_47340</name>
</gene>
<dbReference type="InterPro" id="IPR020476">
    <property type="entry name" value="Nudix_hydrolase"/>
</dbReference>
<dbReference type="PANTHER" id="PTHR11839">
    <property type="entry name" value="UDP/ADP-SUGAR PYROPHOSPHATASE"/>
    <property type="match status" value="1"/>
</dbReference>
<dbReference type="InterPro" id="IPR015797">
    <property type="entry name" value="NUDIX_hydrolase-like_dom_sf"/>
</dbReference>
<name>A0ABN2HSB3_9ACTN</name>
<dbReference type="PRINTS" id="PR00502">
    <property type="entry name" value="NUDIXFAMILY"/>
</dbReference>
<dbReference type="PANTHER" id="PTHR11839:SF18">
    <property type="entry name" value="NUDIX HYDROLASE DOMAIN-CONTAINING PROTEIN"/>
    <property type="match status" value="1"/>
</dbReference>
<dbReference type="InterPro" id="IPR000086">
    <property type="entry name" value="NUDIX_hydrolase_dom"/>
</dbReference>
<accession>A0ABN2HSB3</accession>
<dbReference type="Pfam" id="PF00293">
    <property type="entry name" value="NUDIX"/>
    <property type="match status" value="1"/>
</dbReference>
<dbReference type="EMBL" id="BAAANY010000019">
    <property type="protein sequence ID" value="GAA1692549.1"/>
    <property type="molecule type" value="Genomic_DNA"/>
</dbReference>
<dbReference type="Proteomes" id="UP001500618">
    <property type="component" value="Unassembled WGS sequence"/>
</dbReference>